<dbReference type="Pfam" id="PF07679">
    <property type="entry name" value="I-set"/>
    <property type="match status" value="1"/>
</dbReference>
<organism evidence="6">
    <name type="scientific">Drosophila grimshawi</name>
    <name type="common">Hawaiian fruit fly</name>
    <name type="synonym">Idiomyia grimshawi</name>
    <dbReference type="NCBI Taxonomy" id="7222"/>
    <lineage>
        <taxon>Eukaryota</taxon>
        <taxon>Metazoa</taxon>
        <taxon>Ecdysozoa</taxon>
        <taxon>Arthropoda</taxon>
        <taxon>Hexapoda</taxon>
        <taxon>Insecta</taxon>
        <taxon>Pterygota</taxon>
        <taxon>Neoptera</taxon>
        <taxon>Endopterygota</taxon>
        <taxon>Diptera</taxon>
        <taxon>Brachycera</taxon>
        <taxon>Muscomorpha</taxon>
        <taxon>Ephydroidea</taxon>
        <taxon>Drosophilidae</taxon>
        <taxon>Drosophila</taxon>
        <taxon>Hawaiian Drosophila</taxon>
    </lineage>
</organism>
<keyword evidence="3" id="KW-0732">Signal</keyword>
<dbReference type="InParanoid" id="B4J8M8"/>
<dbReference type="SMR" id="B4J8M8"/>
<evidence type="ECO:0000259" key="4">
    <source>
        <dbReference type="PROSITE" id="PS50835"/>
    </source>
</evidence>
<keyword evidence="6" id="KW-1185">Reference proteome</keyword>
<dbReference type="OMA" id="NAVMWYK"/>
<accession>B4J8M8</accession>
<dbReference type="GO" id="GO:0008046">
    <property type="term" value="F:axon guidance receptor activity"/>
    <property type="evidence" value="ECO:0007669"/>
    <property type="project" value="TreeGrafter"/>
</dbReference>
<dbReference type="Proteomes" id="UP000001070">
    <property type="component" value="Unassembled WGS sequence"/>
</dbReference>
<feature type="domain" description="Ig-like" evidence="4">
    <location>
        <begin position="157"/>
        <end position="242"/>
    </location>
</feature>
<feature type="domain" description="Ig-like" evidence="4">
    <location>
        <begin position="65"/>
        <end position="154"/>
    </location>
</feature>
<dbReference type="InterPro" id="IPR013783">
    <property type="entry name" value="Ig-like_fold"/>
</dbReference>
<dbReference type="InterPro" id="IPR003598">
    <property type="entry name" value="Ig_sub2"/>
</dbReference>
<gene>
    <name evidence="5" type="primary">Dgri\GH21363</name>
    <name evidence="5" type="ORF">Dgri_GH21363</name>
</gene>
<dbReference type="SMART" id="SM00409">
    <property type="entry name" value="IG"/>
    <property type="match status" value="3"/>
</dbReference>
<dbReference type="FunCoup" id="B4J8M8">
    <property type="interactions" value="9"/>
</dbReference>
<dbReference type="PANTHER" id="PTHR45080">
    <property type="entry name" value="CONTACTIN 5"/>
    <property type="match status" value="1"/>
</dbReference>
<feature type="domain" description="Ig-like" evidence="4">
    <location>
        <begin position="249"/>
        <end position="341"/>
    </location>
</feature>
<dbReference type="STRING" id="7222.B4J8M8"/>
<dbReference type="InterPro" id="IPR013098">
    <property type="entry name" value="Ig_I-set"/>
</dbReference>
<dbReference type="GO" id="GO:0043025">
    <property type="term" value="C:neuronal cell body"/>
    <property type="evidence" value="ECO:0007669"/>
    <property type="project" value="TreeGrafter"/>
</dbReference>
<dbReference type="eggNOG" id="KOG3510">
    <property type="taxonomic scope" value="Eukaryota"/>
</dbReference>
<reference evidence="5 6" key="1">
    <citation type="journal article" date="2007" name="Nature">
        <title>Evolution of genes and genomes on the Drosophila phylogeny.</title>
        <authorList>
            <consortium name="Drosophila 12 Genomes Consortium"/>
            <person name="Clark A.G."/>
            <person name="Eisen M.B."/>
            <person name="Smith D.R."/>
            <person name="Bergman C.M."/>
            <person name="Oliver B."/>
            <person name="Markow T.A."/>
            <person name="Kaufman T.C."/>
            <person name="Kellis M."/>
            <person name="Gelbart W."/>
            <person name="Iyer V.N."/>
            <person name="Pollard D.A."/>
            <person name="Sackton T.B."/>
            <person name="Larracuente A.M."/>
            <person name="Singh N.D."/>
            <person name="Abad J.P."/>
            <person name="Abt D.N."/>
            <person name="Adryan B."/>
            <person name="Aguade M."/>
            <person name="Akashi H."/>
            <person name="Anderson W.W."/>
            <person name="Aquadro C.F."/>
            <person name="Ardell D.H."/>
            <person name="Arguello R."/>
            <person name="Artieri C.G."/>
            <person name="Barbash D.A."/>
            <person name="Barker D."/>
            <person name="Barsanti P."/>
            <person name="Batterham P."/>
            <person name="Batzoglou S."/>
            <person name="Begun D."/>
            <person name="Bhutkar A."/>
            <person name="Blanco E."/>
            <person name="Bosak S.A."/>
            <person name="Bradley R.K."/>
            <person name="Brand A.D."/>
            <person name="Brent M.R."/>
            <person name="Brooks A.N."/>
            <person name="Brown R.H."/>
            <person name="Butlin R.K."/>
            <person name="Caggese C."/>
            <person name="Calvi B.R."/>
            <person name="Bernardo de Carvalho A."/>
            <person name="Caspi A."/>
            <person name="Castrezana S."/>
            <person name="Celniker S.E."/>
            <person name="Chang J.L."/>
            <person name="Chapple C."/>
            <person name="Chatterji S."/>
            <person name="Chinwalla A."/>
            <person name="Civetta A."/>
            <person name="Clifton S.W."/>
            <person name="Comeron J.M."/>
            <person name="Costello J.C."/>
            <person name="Coyne J.A."/>
            <person name="Daub J."/>
            <person name="David R.G."/>
            <person name="Delcher A.L."/>
            <person name="Delehaunty K."/>
            <person name="Do C.B."/>
            <person name="Ebling H."/>
            <person name="Edwards K."/>
            <person name="Eickbush T."/>
            <person name="Evans J.D."/>
            <person name="Filipski A."/>
            <person name="Findeiss S."/>
            <person name="Freyhult E."/>
            <person name="Fulton L."/>
            <person name="Fulton R."/>
            <person name="Garcia A.C."/>
            <person name="Gardiner A."/>
            <person name="Garfield D.A."/>
            <person name="Garvin B.E."/>
            <person name="Gibson G."/>
            <person name="Gilbert D."/>
            <person name="Gnerre S."/>
            <person name="Godfrey J."/>
            <person name="Good R."/>
            <person name="Gotea V."/>
            <person name="Gravely B."/>
            <person name="Greenberg A.J."/>
            <person name="Griffiths-Jones S."/>
            <person name="Gross S."/>
            <person name="Guigo R."/>
            <person name="Gustafson E.A."/>
            <person name="Haerty W."/>
            <person name="Hahn M.W."/>
            <person name="Halligan D.L."/>
            <person name="Halpern A.L."/>
            <person name="Halter G.M."/>
            <person name="Han M.V."/>
            <person name="Heger A."/>
            <person name="Hillier L."/>
            <person name="Hinrichs A.S."/>
            <person name="Holmes I."/>
            <person name="Hoskins R.A."/>
            <person name="Hubisz M.J."/>
            <person name="Hultmark D."/>
            <person name="Huntley M.A."/>
            <person name="Jaffe D.B."/>
            <person name="Jagadeeshan S."/>
            <person name="Jeck W.R."/>
            <person name="Johnson J."/>
            <person name="Jones C.D."/>
            <person name="Jordan W.C."/>
            <person name="Karpen G.H."/>
            <person name="Kataoka E."/>
            <person name="Keightley P.D."/>
            <person name="Kheradpour P."/>
            <person name="Kirkness E.F."/>
            <person name="Koerich L.B."/>
            <person name="Kristiansen K."/>
            <person name="Kudrna D."/>
            <person name="Kulathinal R.J."/>
            <person name="Kumar S."/>
            <person name="Kwok R."/>
            <person name="Lander E."/>
            <person name="Langley C.H."/>
            <person name="Lapoint R."/>
            <person name="Lazzaro B.P."/>
            <person name="Lee S.J."/>
            <person name="Levesque L."/>
            <person name="Li R."/>
            <person name="Lin C.F."/>
            <person name="Lin M.F."/>
            <person name="Lindblad-Toh K."/>
            <person name="Llopart A."/>
            <person name="Long M."/>
            <person name="Low L."/>
            <person name="Lozovsky E."/>
            <person name="Lu J."/>
            <person name="Luo M."/>
            <person name="Machado C.A."/>
            <person name="Makalowski W."/>
            <person name="Marzo M."/>
            <person name="Matsuda M."/>
            <person name="Matzkin L."/>
            <person name="McAllister B."/>
            <person name="McBride C.S."/>
            <person name="McKernan B."/>
            <person name="McKernan K."/>
            <person name="Mendez-Lago M."/>
            <person name="Minx P."/>
            <person name="Mollenhauer M.U."/>
            <person name="Montooth K."/>
            <person name="Mount S.M."/>
            <person name="Mu X."/>
            <person name="Myers E."/>
            <person name="Negre B."/>
            <person name="Newfeld S."/>
            <person name="Nielsen R."/>
            <person name="Noor M.A."/>
            <person name="O'Grady P."/>
            <person name="Pachter L."/>
            <person name="Papaceit M."/>
            <person name="Parisi M.J."/>
            <person name="Parisi M."/>
            <person name="Parts L."/>
            <person name="Pedersen J.S."/>
            <person name="Pesole G."/>
            <person name="Phillippy A.M."/>
            <person name="Ponting C.P."/>
            <person name="Pop M."/>
            <person name="Porcelli D."/>
            <person name="Powell J.R."/>
            <person name="Prohaska S."/>
            <person name="Pruitt K."/>
            <person name="Puig M."/>
            <person name="Quesneville H."/>
            <person name="Ram K.R."/>
            <person name="Rand D."/>
            <person name="Rasmussen M.D."/>
            <person name="Reed L.K."/>
            <person name="Reenan R."/>
            <person name="Reily A."/>
            <person name="Remington K.A."/>
            <person name="Rieger T.T."/>
            <person name="Ritchie M.G."/>
            <person name="Robin C."/>
            <person name="Rogers Y.H."/>
            <person name="Rohde C."/>
            <person name="Rozas J."/>
            <person name="Rubenfield M.J."/>
            <person name="Ruiz A."/>
            <person name="Russo S."/>
            <person name="Salzberg S.L."/>
            <person name="Sanchez-Gracia A."/>
            <person name="Saranga D.J."/>
            <person name="Sato H."/>
            <person name="Schaeffer S.W."/>
            <person name="Schatz M.C."/>
            <person name="Schlenke T."/>
            <person name="Schwartz R."/>
            <person name="Segarra C."/>
            <person name="Singh R.S."/>
            <person name="Sirot L."/>
            <person name="Sirota M."/>
            <person name="Sisneros N.B."/>
            <person name="Smith C.D."/>
            <person name="Smith T.F."/>
            <person name="Spieth J."/>
            <person name="Stage D.E."/>
            <person name="Stark A."/>
            <person name="Stephan W."/>
            <person name="Strausberg R.L."/>
            <person name="Strempel S."/>
            <person name="Sturgill D."/>
            <person name="Sutton G."/>
            <person name="Sutton G.G."/>
            <person name="Tao W."/>
            <person name="Teichmann S."/>
            <person name="Tobari Y.N."/>
            <person name="Tomimura Y."/>
            <person name="Tsolas J.M."/>
            <person name="Valente V.L."/>
            <person name="Venter E."/>
            <person name="Venter J.C."/>
            <person name="Vicario S."/>
            <person name="Vieira F.G."/>
            <person name="Vilella A.J."/>
            <person name="Villasante A."/>
            <person name="Walenz B."/>
            <person name="Wang J."/>
            <person name="Wasserman M."/>
            <person name="Watts T."/>
            <person name="Wilson D."/>
            <person name="Wilson R.K."/>
            <person name="Wing R.A."/>
            <person name="Wolfner M.F."/>
            <person name="Wong A."/>
            <person name="Wong G.K."/>
            <person name="Wu C.I."/>
            <person name="Wu G."/>
            <person name="Yamamoto D."/>
            <person name="Yang H.P."/>
            <person name="Yang S.P."/>
            <person name="Yorke J.A."/>
            <person name="Yoshida K."/>
            <person name="Zdobnov E."/>
            <person name="Zhang P."/>
            <person name="Zhang Y."/>
            <person name="Zimin A.V."/>
            <person name="Baldwin J."/>
            <person name="Abdouelleil A."/>
            <person name="Abdulkadir J."/>
            <person name="Abebe A."/>
            <person name="Abera B."/>
            <person name="Abreu J."/>
            <person name="Acer S.C."/>
            <person name="Aftuck L."/>
            <person name="Alexander A."/>
            <person name="An P."/>
            <person name="Anderson E."/>
            <person name="Anderson S."/>
            <person name="Arachi H."/>
            <person name="Azer M."/>
            <person name="Bachantsang P."/>
            <person name="Barry A."/>
            <person name="Bayul T."/>
            <person name="Berlin A."/>
            <person name="Bessette D."/>
            <person name="Bloom T."/>
            <person name="Blye J."/>
            <person name="Boguslavskiy L."/>
            <person name="Bonnet C."/>
            <person name="Boukhgalter B."/>
            <person name="Bourzgui I."/>
            <person name="Brown A."/>
            <person name="Cahill P."/>
            <person name="Channer S."/>
            <person name="Cheshatsang Y."/>
            <person name="Chuda L."/>
            <person name="Citroen M."/>
            <person name="Collymore A."/>
            <person name="Cooke P."/>
            <person name="Costello M."/>
            <person name="D'Aco K."/>
            <person name="Daza R."/>
            <person name="De Haan G."/>
            <person name="DeGray S."/>
            <person name="DeMaso C."/>
            <person name="Dhargay N."/>
            <person name="Dooley K."/>
            <person name="Dooley E."/>
            <person name="Doricent M."/>
            <person name="Dorje P."/>
            <person name="Dorjee K."/>
            <person name="Dupes A."/>
            <person name="Elong R."/>
            <person name="Falk J."/>
            <person name="Farina A."/>
            <person name="Faro S."/>
            <person name="Ferguson D."/>
            <person name="Fisher S."/>
            <person name="Foley C.D."/>
            <person name="Franke A."/>
            <person name="Friedrich D."/>
            <person name="Gadbois L."/>
            <person name="Gearin G."/>
            <person name="Gearin C.R."/>
            <person name="Giannoukos G."/>
            <person name="Goode T."/>
            <person name="Graham J."/>
            <person name="Grandbois E."/>
            <person name="Grewal S."/>
            <person name="Gyaltsen K."/>
            <person name="Hafez N."/>
            <person name="Hagos B."/>
            <person name="Hall J."/>
            <person name="Henson C."/>
            <person name="Hollinger A."/>
            <person name="Honan T."/>
            <person name="Huard M.D."/>
            <person name="Hughes L."/>
            <person name="Hurhula B."/>
            <person name="Husby M.E."/>
            <person name="Kamat A."/>
            <person name="Kanga B."/>
            <person name="Kashin S."/>
            <person name="Khazanovich D."/>
            <person name="Kisner P."/>
            <person name="Lance K."/>
            <person name="Lara M."/>
            <person name="Lee W."/>
            <person name="Lennon N."/>
            <person name="Letendre F."/>
            <person name="LeVine R."/>
            <person name="Lipovsky A."/>
            <person name="Liu X."/>
            <person name="Liu J."/>
            <person name="Liu S."/>
            <person name="Lokyitsang T."/>
            <person name="Lokyitsang Y."/>
            <person name="Lubonja R."/>
            <person name="Lui A."/>
            <person name="MacDonald P."/>
            <person name="Magnisalis V."/>
            <person name="Maru K."/>
            <person name="Matthews C."/>
            <person name="McCusker W."/>
            <person name="McDonough S."/>
            <person name="Mehta T."/>
            <person name="Meldrim J."/>
            <person name="Meneus L."/>
            <person name="Mihai O."/>
            <person name="Mihalev A."/>
            <person name="Mihova T."/>
            <person name="Mittelman R."/>
            <person name="Mlenga V."/>
            <person name="Montmayeur A."/>
            <person name="Mulrain L."/>
            <person name="Navidi A."/>
            <person name="Naylor J."/>
            <person name="Negash T."/>
            <person name="Nguyen T."/>
            <person name="Nguyen N."/>
            <person name="Nicol R."/>
            <person name="Norbu C."/>
            <person name="Norbu N."/>
            <person name="Novod N."/>
            <person name="O'Neill B."/>
            <person name="Osman S."/>
            <person name="Markiewicz E."/>
            <person name="Oyono O.L."/>
            <person name="Patti C."/>
            <person name="Phunkhang P."/>
            <person name="Pierre F."/>
            <person name="Priest M."/>
            <person name="Raghuraman S."/>
            <person name="Rege F."/>
            <person name="Reyes R."/>
            <person name="Rise C."/>
            <person name="Rogov P."/>
            <person name="Ross K."/>
            <person name="Ryan E."/>
            <person name="Settipalli S."/>
            <person name="Shea T."/>
            <person name="Sherpa N."/>
            <person name="Shi L."/>
            <person name="Shih D."/>
            <person name="Sparrow T."/>
            <person name="Spaulding J."/>
            <person name="Stalker J."/>
            <person name="Stange-Thomann N."/>
            <person name="Stavropoulos S."/>
            <person name="Stone C."/>
            <person name="Strader C."/>
            <person name="Tesfaye S."/>
            <person name="Thomson T."/>
            <person name="Thoulutsang Y."/>
            <person name="Thoulutsang D."/>
            <person name="Topham K."/>
            <person name="Topping I."/>
            <person name="Tsamla T."/>
            <person name="Vassiliev H."/>
            <person name="Vo A."/>
            <person name="Wangchuk T."/>
            <person name="Wangdi T."/>
            <person name="Weiand M."/>
            <person name="Wilkinson J."/>
            <person name="Wilson A."/>
            <person name="Yadav S."/>
            <person name="Young G."/>
            <person name="Yu Q."/>
            <person name="Zembek L."/>
            <person name="Zhong D."/>
            <person name="Zimmer A."/>
            <person name="Zwirko Z."/>
            <person name="Jaffe D.B."/>
            <person name="Alvarez P."/>
            <person name="Brockman W."/>
            <person name="Butler J."/>
            <person name="Chin C."/>
            <person name="Gnerre S."/>
            <person name="Grabherr M."/>
            <person name="Kleber M."/>
            <person name="Mauceli E."/>
            <person name="MacCallum I."/>
        </authorList>
    </citation>
    <scope>NUCLEOTIDE SEQUENCE [LARGE SCALE GENOMIC DNA]</scope>
    <source>
        <strain evidence="6">Tucson 15287-2541.00</strain>
    </source>
</reference>
<dbReference type="GO" id="GO:0050808">
    <property type="term" value="P:synapse organization"/>
    <property type="evidence" value="ECO:0007669"/>
    <property type="project" value="TreeGrafter"/>
</dbReference>
<feature type="chain" id="PRO_5002811766" evidence="3">
    <location>
        <begin position="25"/>
        <end position="547"/>
    </location>
</feature>
<name>B4J8M8_DROGR</name>
<sequence length="547" mass="61882">MRAATWMLLSCLLIGLFYDEQCRATPIDEENSNDPEDDDYDYDNREEPSSSEGFPMAIEEHVAAPYFEKSNLTVSAKPGDDVTLTCDARNYRNNNVAMWYKNDVMLTSGQSVISTRVKIMPNNSLFLENVSSDDADVYKCQILPDKVEQYTTLSVGARLSILCDDRDVTDRSQTFKQGDNHKLECRTYLPDNAKIIWSFNGQRLQGDDNGVIVLENVDEENAGVYQCLGEDRSAAPPHGSVSVDVQFSPKASTHRHHVNTMEGDTAEIYCNYRANPIAISFFIKDGKKLTLSDKYSIRNSLHKEQNRTTLLIKHVEESDLGEYLCQVENTIGASDVRIQLSYHPETPQFENITIDGNKVTMHWLVRSLQPLSEAMLDYKLTGSYTWSTVSVIRTHRHDRDSGIWKITHQMELTPGHWHAHVKTKNTQGWSNFSPDHEFFIKDEEAVRHVILWYRDKTPVMNGIQPIIPIYSLDNQFVLNVPLANATGHNFSCYVMPANVRRLITIQLGTAPTPTSDSSSASSISWPRAVDCLILGVLSLIQQATARF</sequence>
<dbReference type="PhylomeDB" id="B4J8M8"/>
<evidence type="ECO:0000256" key="1">
    <source>
        <dbReference type="ARBA" id="ARBA00023319"/>
    </source>
</evidence>
<dbReference type="SUPFAM" id="SSF48726">
    <property type="entry name" value="Immunoglobulin"/>
    <property type="match status" value="3"/>
</dbReference>
<dbReference type="Gene3D" id="2.60.40.10">
    <property type="entry name" value="Immunoglobulins"/>
    <property type="match status" value="3"/>
</dbReference>
<proteinExistence type="predicted"/>
<dbReference type="InterPro" id="IPR036179">
    <property type="entry name" value="Ig-like_dom_sf"/>
</dbReference>
<dbReference type="InterPro" id="IPR050958">
    <property type="entry name" value="Cell_Adh-Cytoskel_Orgn"/>
</dbReference>
<dbReference type="SMART" id="SM00408">
    <property type="entry name" value="IGc2"/>
    <property type="match status" value="3"/>
</dbReference>
<dbReference type="AlphaFoldDB" id="B4J8M8"/>
<feature type="compositionally biased region" description="Acidic residues" evidence="2">
    <location>
        <begin position="27"/>
        <end position="41"/>
    </location>
</feature>
<dbReference type="GO" id="GO:0030424">
    <property type="term" value="C:axon"/>
    <property type="evidence" value="ECO:0007669"/>
    <property type="project" value="TreeGrafter"/>
</dbReference>
<dbReference type="OrthoDB" id="6159398at2759"/>
<dbReference type="InterPro" id="IPR003599">
    <property type="entry name" value="Ig_sub"/>
</dbReference>
<feature type="region of interest" description="Disordered" evidence="2">
    <location>
        <begin position="26"/>
        <end position="53"/>
    </location>
</feature>
<dbReference type="InterPro" id="IPR007110">
    <property type="entry name" value="Ig-like_dom"/>
</dbReference>
<dbReference type="GO" id="GO:0005886">
    <property type="term" value="C:plasma membrane"/>
    <property type="evidence" value="ECO:0007669"/>
    <property type="project" value="TreeGrafter"/>
</dbReference>
<evidence type="ECO:0000256" key="3">
    <source>
        <dbReference type="SAM" id="SignalP"/>
    </source>
</evidence>
<dbReference type="PROSITE" id="PS50835">
    <property type="entry name" value="IG_LIKE"/>
    <property type="match status" value="3"/>
</dbReference>
<feature type="signal peptide" evidence="3">
    <location>
        <begin position="1"/>
        <end position="24"/>
    </location>
</feature>
<keyword evidence="1" id="KW-0393">Immunoglobulin domain</keyword>
<dbReference type="CDD" id="cd00096">
    <property type="entry name" value="Ig"/>
    <property type="match status" value="2"/>
</dbReference>
<dbReference type="PANTHER" id="PTHR45080:SF38">
    <property type="entry name" value="FI23916P1-RELATED"/>
    <property type="match status" value="1"/>
</dbReference>
<dbReference type="EMBL" id="CH916367">
    <property type="protein sequence ID" value="EDW01295.1"/>
    <property type="molecule type" value="Genomic_DNA"/>
</dbReference>
<evidence type="ECO:0000313" key="6">
    <source>
        <dbReference type="Proteomes" id="UP000001070"/>
    </source>
</evidence>
<dbReference type="Pfam" id="PF13927">
    <property type="entry name" value="Ig_3"/>
    <property type="match status" value="1"/>
</dbReference>
<protein>
    <submittedName>
        <fullName evidence="5">GH21363</fullName>
    </submittedName>
</protein>
<evidence type="ECO:0000313" key="5">
    <source>
        <dbReference type="EMBL" id="EDW01295.1"/>
    </source>
</evidence>
<dbReference type="HOGENOM" id="CLU_542138_0_0_1"/>
<dbReference type="GO" id="GO:0007156">
    <property type="term" value="P:homophilic cell adhesion via plasma membrane adhesion molecules"/>
    <property type="evidence" value="ECO:0007669"/>
    <property type="project" value="TreeGrafter"/>
</dbReference>
<evidence type="ECO:0000256" key="2">
    <source>
        <dbReference type="SAM" id="MobiDB-lite"/>
    </source>
</evidence>